<sequence>MQLIHNGRMVHPANTIDNHIGLAPSAIAPENSTAHTVEGRKPYPIPIPMTISDINTVINDFSHSAKMSILAGADGVEVHGANGYLLHQFMGVNSNVRTDEYGGNIENRARLSLEVVKKTCDEIGSQRVGFRISPHGPKDLSIDEGKQIKEFYHYLVNKLNNFNLAYLHVLDYGFENEVINDIVDTYKGTIILNKANRPLDELTEPLESKKADLIAVGHWAISNPDLVYRLQNNKELNKLNYNTLYGGGNVGNLAMPTEGYIDYPTIEDIDVKNI</sequence>
<gene>
    <name evidence="2" type="ORF">B808_737</name>
</gene>
<evidence type="ECO:0000259" key="1">
    <source>
        <dbReference type="Pfam" id="PF00724"/>
    </source>
</evidence>
<dbReference type="Gene3D" id="3.20.20.70">
    <property type="entry name" value="Aldolase class I"/>
    <property type="match status" value="1"/>
</dbReference>
<dbReference type="PANTHER" id="PTHR22893:SF91">
    <property type="entry name" value="NADPH DEHYDROGENASE 2-RELATED"/>
    <property type="match status" value="1"/>
</dbReference>
<dbReference type="GO" id="GO:0010181">
    <property type="term" value="F:FMN binding"/>
    <property type="evidence" value="ECO:0007669"/>
    <property type="project" value="InterPro"/>
</dbReference>
<organism evidence="2 3">
    <name type="scientific">Fructilactobacillus florum 8D</name>
    <dbReference type="NCBI Taxonomy" id="1221538"/>
    <lineage>
        <taxon>Bacteria</taxon>
        <taxon>Bacillati</taxon>
        <taxon>Bacillota</taxon>
        <taxon>Bacilli</taxon>
        <taxon>Lactobacillales</taxon>
        <taxon>Lactobacillaceae</taxon>
        <taxon>Fructilactobacillus</taxon>
    </lineage>
</organism>
<dbReference type="GO" id="GO:0005829">
    <property type="term" value="C:cytosol"/>
    <property type="evidence" value="ECO:0007669"/>
    <property type="project" value="TreeGrafter"/>
</dbReference>
<dbReference type="AlphaFoldDB" id="W9EKZ7"/>
<name>W9EKZ7_9LACO</name>
<evidence type="ECO:0000313" key="2">
    <source>
        <dbReference type="EMBL" id="ETO40349.1"/>
    </source>
</evidence>
<keyword evidence="3" id="KW-1185">Reference proteome</keyword>
<dbReference type="PANTHER" id="PTHR22893">
    <property type="entry name" value="NADH OXIDOREDUCTASE-RELATED"/>
    <property type="match status" value="1"/>
</dbReference>
<reference evidence="2 3" key="1">
    <citation type="submission" date="2012-08" db="EMBL/GenBank/DDBJ databases">
        <title>Genome sequencing of Lactobacillus florum 8D.</title>
        <authorList>
            <person name="Kim E.B."/>
            <person name="Marco M.L."/>
        </authorList>
    </citation>
    <scope>NUCLEOTIDE SEQUENCE [LARGE SCALE GENOMIC DNA]</scope>
    <source>
        <strain evidence="2 3">8D</strain>
    </source>
</reference>
<dbReference type="SUPFAM" id="SSF51395">
    <property type="entry name" value="FMN-linked oxidoreductases"/>
    <property type="match status" value="1"/>
</dbReference>
<dbReference type="Proteomes" id="UP000019474">
    <property type="component" value="Unassembled WGS sequence"/>
</dbReference>
<feature type="domain" description="NADH:flavin oxidoreductase/NADH oxidase N-terminal" evidence="1">
    <location>
        <begin position="2"/>
        <end position="237"/>
    </location>
</feature>
<evidence type="ECO:0000313" key="3">
    <source>
        <dbReference type="Proteomes" id="UP000019474"/>
    </source>
</evidence>
<comment type="caution">
    <text evidence="2">The sequence shown here is derived from an EMBL/GenBank/DDBJ whole genome shotgun (WGS) entry which is preliminary data.</text>
</comment>
<protein>
    <submittedName>
        <fullName evidence="2">Putative oxidoreductase, NADH-dependent flavin oxidoreductase</fullName>
    </submittedName>
</protein>
<dbReference type="InterPro" id="IPR001155">
    <property type="entry name" value="OxRdtase_FMN_N"/>
</dbReference>
<dbReference type="InterPro" id="IPR045247">
    <property type="entry name" value="Oye-like"/>
</dbReference>
<dbReference type="GO" id="GO:0016491">
    <property type="term" value="F:oxidoreductase activity"/>
    <property type="evidence" value="ECO:0007669"/>
    <property type="project" value="InterPro"/>
</dbReference>
<proteinExistence type="predicted"/>
<accession>W9EKZ7</accession>
<dbReference type="EMBL" id="ALXG01000032">
    <property type="protein sequence ID" value="ETO40349.1"/>
    <property type="molecule type" value="Genomic_DNA"/>
</dbReference>
<dbReference type="PATRIC" id="fig|1221538.3.peg.744"/>
<dbReference type="Pfam" id="PF00724">
    <property type="entry name" value="Oxidored_FMN"/>
    <property type="match status" value="1"/>
</dbReference>
<dbReference type="InterPro" id="IPR013785">
    <property type="entry name" value="Aldolase_TIM"/>
</dbReference>